<dbReference type="InterPro" id="IPR024419">
    <property type="entry name" value="YvrJ"/>
</dbReference>
<dbReference type="eggNOG" id="ENOG5033A90">
    <property type="taxonomic scope" value="Bacteria"/>
</dbReference>
<dbReference type="Proteomes" id="UP000001968">
    <property type="component" value="Chromosome"/>
</dbReference>
<proteinExistence type="predicted"/>
<gene>
    <name evidence="2" type="ordered locus">Swol_0752</name>
</gene>
<evidence type="ECO:0008006" key="4">
    <source>
        <dbReference type="Google" id="ProtNLM"/>
    </source>
</evidence>
<dbReference type="HOGENOM" id="CLU_2221937_0_0_9"/>
<feature type="region of interest" description="Disordered" evidence="1">
    <location>
        <begin position="1"/>
        <end position="29"/>
    </location>
</feature>
<evidence type="ECO:0000313" key="2">
    <source>
        <dbReference type="EMBL" id="ABI68074.1"/>
    </source>
</evidence>
<dbReference type="EMBL" id="CP000448">
    <property type="protein sequence ID" value="ABI68074.1"/>
    <property type="molecule type" value="Genomic_DNA"/>
</dbReference>
<name>Q0AYY0_SYNWW</name>
<accession>Q0AYY0</accession>
<dbReference type="Pfam" id="PF12841">
    <property type="entry name" value="YvrJ"/>
    <property type="match status" value="1"/>
</dbReference>
<dbReference type="KEGG" id="swo:Swol_0752"/>
<protein>
    <recommendedName>
        <fullName evidence="4">YvrJ family protein</fullName>
    </recommendedName>
</protein>
<evidence type="ECO:0000313" key="3">
    <source>
        <dbReference type="Proteomes" id="UP000001968"/>
    </source>
</evidence>
<dbReference type="STRING" id="335541.Swol_0752"/>
<sequence>MGYSPTRPICFAGEPRQGREASPQTNPMKGGITMNEFLEVIGNVGFPIAVSVYLLIRVENKLGELTAAIGELREAIILLPHEKYWKAVPTMPSFPNSGQPAKQEYL</sequence>
<keyword evidence="3" id="KW-1185">Reference proteome</keyword>
<dbReference type="AlphaFoldDB" id="Q0AYY0"/>
<evidence type="ECO:0000256" key="1">
    <source>
        <dbReference type="SAM" id="MobiDB-lite"/>
    </source>
</evidence>
<reference evidence="3" key="1">
    <citation type="journal article" date="2010" name="Environ. Microbiol.">
        <title>The genome of Syntrophomonas wolfei: new insights into syntrophic metabolism and biohydrogen production.</title>
        <authorList>
            <person name="Sieber J.R."/>
            <person name="Sims D.R."/>
            <person name="Han C."/>
            <person name="Kim E."/>
            <person name="Lykidis A."/>
            <person name="Lapidus A.L."/>
            <person name="McDonnald E."/>
            <person name="Rohlin L."/>
            <person name="Culley D.E."/>
            <person name="Gunsalus R."/>
            <person name="McInerney M.J."/>
        </authorList>
    </citation>
    <scope>NUCLEOTIDE SEQUENCE [LARGE SCALE GENOMIC DNA]</scope>
    <source>
        <strain evidence="3">DSM 2245B / Goettingen</strain>
    </source>
</reference>
<organism evidence="2 3">
    <name type="scientific">Syntrophomonas wolfei subsp. wolfei (strain DSM 2245B / Goettingen)</name>
    <dbReference type="NCBI Taxonomy" id="335541"/>
    <lineage>
        <taxon>Bacteria</taxon>
        <taxon>Bacillati</taxon>
        <taxon>Bacillota</taxon>
        <taxon>Clostridia</taxon>
        <taxon>Eubacteriales</taxon>
        <taxon>Syntrophomonadaceae</taxon>
        <taxon>Syntrophomonas</taxon>
    </lineage>
</organism>